<evidence type="ECO:0000313" key="3">
    <source>
        <dbReference type="Proteomes" id="UP000295341"/>
    </source>
</evidence>
<reference evidence="2 3" key="1">
    <citation type="submission" date="2019-03" db="EMBL/GenBank/DDBJ databases">
        <title>Genomic Encyclopedia of Type Strains, Phase IV (KMG-IV): sequencing the most valuable type-strain genomes for metagenomic binning, comparative biology and taxonomic classification.</title>
        <authorList>
            <person name="Goeker M."/>
        </authorList>
    </citation>
    <scope>NUCLEOTIDE SEQUENCE [LARGE SCALE GENOMIC DNA]</scope>
    <source>
        <strain evidence="2 3">DSM 26377</strain>
    </source>
</reference>
<sequence>MRLRRVLLLVVTLVVAPSASAELFPNIRKGYNFEAPASWRLAHPDYMLASPSGASLSESDLPPKGVLTLEKISKSAGMIACIGADYEDTNEQFPLDGEGWNGLVKVFVEPRRTNRQQRHVLQLVAQHGDSYRIFYLAMPTTEWKGDRKGFTAVLGSLRFQ</sequence>
<dbReference type="RefSeq" id="WP_133879989.1">
    <property type="nucleotide sequence ID" value="NZ_MWIN01000039.1"/>
</dbReference>
<name>A0A4S3JZ27_9GAMM</name>
<organism evidence="2 3">
    <name type="scientific">Panacagrimonas perspica</name>
    <dbReference type="NCBI Taxonomy" id="381431"/>
    <lineage>
        <taxon>Bacteria</taxon>
        <taxon>Pseudomonadati</taxon>
        <taxon>Pseudomonadota</taxon>
        <taxon>Gammaproteobacteria</taxon>
        <taxon>Nevskiales</taxon>
        <taxon>Nevskiaceae</taxon>
        <taxon>Panacagrimonas</taxon>
    </lineage>
</organism>
<gene>
    <name evidence="2" type="ORF">DFR24_0777</name>
</gene>
<dbReference type="EMBL" id="SOBT01000008">
    <property type="protein sequence ID" value="TDU31409.1"/>
    <property type="molecule type" value="Genomic_DNA"/>
</dbReference>
<keyword evidence="3" id="KW-1185">Reference proteome</keyword>
<dbReference type="Proteomes" id="UP000295341">
    <property type="component" value="Unassembled WGS sequence"/>
</dbReference>
<evidence type="ECO:0008006" key="4">
    <source>
        <dbReference type="Google" id="ProtNLM"/>
    </source>
</evidence>
<evidence type="ECO:0000256" key="1">
    <source>
        <dbReference type="SAM" id="SignalP"/>
    </source>
</evidence>
<evidence type="ECO:0000313" key="2">
    <source>
        <dbReference type="EMBL" id="TDU31409.1"/>
    </source>
</evidence>
<protein>
    <recommendedName>
        <fullName evidence="4">PsbP protein</fullName>
    </recommendedName>
</protein>
<feature type="signal peptide" evidence="1">
    <location>
        <begin position="1"/>
        <end position="21"/>
    </location>
</feature>
<keyword evidence="1" id="KW-0732">Signal</keyword>
<feature type="chain" id="PRO_5030100124" description="PsbP protein" evidence="1">
    <location>
        <begin position="22"/>
        <end position="160"/>
    </location>
</feature>
<dbReference type="AlphaFoldDB" id="A0A4S3JZ27"/>
<accession>A0A4S3JZ27</accession>
<comment type="caution">
    <text evidence="2">The sequence shown here is derived from an EMBL/GenBank/DDBJ whole genome shotgun (WGS) entry which is preliminary data.</text>
</comment>
<proteinExistence type="predicted"/>